<organismHost>
    <name type="scientific">Chlorella</name>
    <dbReference type="NCBI Taxonomy" id="3071"/>
</organismHost>
<sequence>MFFSILTLLSEFFIILLCILFILFSMLFSITFPSIGNLVCFAFSVIFEMLYCIYTIMSFFFKLIYQQSRFYIL</sequence>
<dbReference type="KEGG" id="vg:918153"/>
<reference evidence="2 3" key="3">
    <citation type="journal article" date="1996" name="Virology">
        <title>Analysis of 94 kb of the chlorella virus PBCV-1 330-kb genome: map positions 88 to 182.</title>
        <authorList>
            <person name="Lu Z."/>
            <person name="Li Y."/>
            <person name="Que Q."/>
            <person name="Kutish G.F."/>
            <person name="Rock D.L."/>
            <person name="Van Etten J.L."/>
        </authorList>
    </citation>
    <scope>NUCLEOTIDE SEQUENCE [LARGE SCALE GENOMIC DNA]</scope>
</reference>
<reference evidence="2 3" key="1">
    <citation type="journal article" date="1995" name="Virology">
        <title>Analysis of 45 kb of DNA located at the left end of the chlorella virus PBCV-1 genome.</title>
        <authorList>
            <person name="Lu Z."/>
            <person name="Li Y."/>
            <person name="Zhang Y."/>
            <person name="Kutish G.F."/>
            <person name="Rock D.L."/>
            <person name="Van Etten J.L."/>
        </authorList>
    </citation>
    <scope>NUCLEOTIDE SEQUENCE [LARGE SCALE GENOMIC DNA]</scope>
</reference>
<evidence type="ECO:0000313" key="3">
    <source>
        <dbReference type="Proteomes" id="UP000000862"/>
    </source>
</evidence>
<proteinExistence type="predicted"/>
<feature type="transmembrane region" description="Helical" evidence="1">
    <location>
        <begin position="41"/>
        <end position="65"/>
    </location>
</feature>
<keyword evidence="1" id="KW-0812">Transmembrane</keyword>
<protein>
    <submittedName>
        <fullName evidence="2">Uncharacterized protein</fullName>
    </submittedName>
</protein>
<organism evidence="2 3">
    <name type="scientific">Paramecium bursaria Chlorella virus 1</name>
    <name type="common">PBCV-1</name>
    <dbReference type="NCBI Taxonomy" id="10506"/>
    <lineage>
        <taxon>Viruses</taxon>
        <taxon>Varidnaviria</taxon>
        <taxon>Bamfordvirae</taxon>
        <taxon>Nucleocytoviricota</taxon>
        <taxon>Megaviricetes</taxon>
        <taxon>Algavirales</taxon>
        <taxon>Phycodnaviridae</taxon>
        <taxon>Chlorovirus</taxon>
        <taxon>Chlorovirus vanettense</taxon>
    </lineage>
</organism>
<keyword evidence="3" id="KW-1185">Reference proteome</keyword>
<dbReference type="EMBL" id="JF411744">
    <property type="protein sequence ID" value="AAC97008.1"/>
    <property type="molecule type" value="Genomic_DNA"/>
</dbReference>
<dbReference type="Proteomes" id="UP000000862">
    <property type="component" value="Segment"/>
</dbReference>
<reference evidence="2 3" key="5">
    <citation type="journal article" date="1997" name="Virology">
        <title>Analysis of 74 kb of DNA located at the right end of the 330-kb chlorella virus PBCV-1 genome.</title>
        <authorList>
            <person name="Li Y."/>
            <person name="Lu Z."/>
            <person name="Sun L."/>
            <person name="Ropp S."/>
            <person name="Kutish G.F."/>
            <person name="Rock D.L."/>
            <person name="Van Etten J.L."/>
        </authorList>
    </citation>
    <scope>NUCLEOTIDE SEQUENCE [LARGE SCALE GENOMIC DNA]</scope>
</reference>
<reference evidence="2 3" key="2">
    <citation type="journal article" date="1995" name="Virology">
        <title>Analysis of 43 kb of the Chlorella virus PBCV-1 330-kb genome: map positions 45 to 88.</title>
        <authorList>
            <person name="Li Y."/>
            <person name="Lu Z."/>
            <person name="Burbank D.E."/>
            <person name="Kutish G.F."/>
            <person name="Rock D.L."/>
            <person name="Van Etten J.L."/>
        </authorList>
    </citation>
    <scope>NUCLEOTIDE SEQUENCE [LARGE SCALE GENOMIC DNA]</scope>
</reference>
<keyword evidence="1" id="KW-1133">Transmembrane helix</keyword>
<reference evidence="2 3" key="6">
    <citation type="journal article" date="1999" name="Virology">
        <title>Chlorella virus PBCV-1 encodes a functional homospermidine synthase.</title>
        <authorList>
            <person name="Kaiser A."/>
            <person name="Vollmert M."/>
            <person name="Tholl D."/>
            <person name="Graves M.V."/>
            <person name="Gurnon J.R."/>
            <person name="Xing W."/>
            <person name="Lisec A.D."/>
            <person name="Nickerson K.W."/>
            <person name="Van Etten J.L."/>
        </authorList>
    </citation>
    <scope>NUCLEOTIDE SEQUENCE [LARGE SCALE GENOMIC DNA]</scope>
</reference>
<dbReference type="PIR" id="T18082">
    <property type="entry name" value="T18082"/>
</dbReference>
<name>O41062_PBCV1</name>
<accession>O41062</accession>
<dbReference type="RefSeq" id="NP_048936.1">
    <property type="nucleotide sequence ID" value="NC_000852.5"/>
</dbReference>
<reference evidence="2 3" key="8">
    <citation type="journal article" date="2010" name="J. Virol.">
        <title>Microarray analysis of Paramecium bursaria chlorella virus 1 transcription.</title>
        <authorList>
            <person name="Yanai-Balser G.M."/>
            <person name="Duncan G.A."/>
            <person name="Eudy J.D."/>
            <person name="Wang D."/>
            <person name="Li X."/>
            <person name="Agarkova I.V."/>
            <person name="Dunigan D.D."/>
            <person name="Van Etten J.L."/>
        </authorList>
    </citation>
    <scope>NUCLEOTIDE SEQUENCE [LARGE SCALE GENOMIC DNA]</scope>
</reference>
<evidence type="ECO:0000313" key="2">
    <source>
        <dbReference type="EMBL" id="AAC97008.1"/>
    </source>
</evidence>
<gene>
    <name evidence="2" type="primary">a580R</name>
</gene>
<dbReference type="GeneID" id="918153"/>
<reference evidence="2 3" key="4">
    <citation type="journal article" date="1996" name="Virology">
        <title>Analysis of 76 kb of the chlorella virus PBCV-1 330-kb genome: map positions 182 to 258.</title>
        <authorList>
            <person name="Kutish G.F."/>
            <person name="Li Y."/>
            <person name="Lu Z."/>
            <person name="Furuta M."/>
            <person name="Rock D.L."/>
            <person name="Van Etten J.L."/>
        </authorList>
    </citation>
    <scope>NUCLEOTIDE SEQUENCE [LARGE SCALE GENOMIC DNA]</scope>
</reference>
<reference evidence="2 3" key="7">
    <citation type="journal article" date="2000" name="Virology">
        <title>Characterization of a beta-1,3-glucanase encoded by chlorella virus PBCV-1.</title>
        <authorList>
            <person name="Sun L."/>
            <person name="Gurnon J.R."/>
            <person name="Adams B.J."/>
            <person name="Graves M.V."/>
            <person name="Van Etten J.L."/>
        </authorList>
    </citation>
    <scope>NUCLEOTIDE SEQUENCE [LARGE SCALE GENOMIC DNA]</scope>
</reference>
<evidence type="ECO:0000256" key="1">
    <source>
        <dbReference type="SAM" id="Phobius"/>
    </source>
</evidence>
<feature type="transmembrane region" description="Helical" evidence="1">
    <location>
        <begin position="12"/>
        <end position="35"/>
    </location>
</feature>
<keyword evidence="1" id="KW-0472">Membrane</keyword>